<accession>A0A2N1PLY5</accession>
<comment type="cofactor">
    <cofactor evidence="1">
        <name>Zn(2+)</name>
        <dbReference type="ChEBI" id="CHEBI:29105"/>
    </cofactor>
</comment>
<keyword evidence="3" id="KW-0378">Hydrolase</keyword>
<dbReference type="Pfam" id="PF08014">
    <property type="entry name" value="MATCAP"/>
    <property type="match status" value="1"/>
</dbReference>
<dbReference type="GO" id="GO:0006508">
    <property type="term" value="P:proteolysis"/>
    <property type="evidence" value="ECO:0007669"/>
    <property type="project" value="UniProtKB-KW"/>
</dbReference>
<keyword evidence="2" id="KW-0645">Protease</keyword>
<evidence type="ECO:0000256" key="1">
    <source>
        <dbReference type="ARBA" id="ARBA00001947"/>
    </source>
</evidence>
<protein>
    <recommendedName>
        <fullName evidence="7">DUF1704 domain-containing protein</fullName>
    </recommendedName>
</protein>
<keyword evidence="4" id="KW-0482">Metalloprotease</keyword>
<dbReference type="InterPro" id="IPR012548">
    <property type="entry name" value="MATCAP"/>
</dbReference>
<evidence type="ECO:0000313" key="6">
    <source>
        <dbReference type="Proteomes" id="UP000233256"/>
    </source>
</evidence>
<dbReference type="PANTHER" id="PTHR31817:SF0">
    <property type="entry name" value="CHROMOSOME UNDETERMINED SCAFFOLD_67, WHOLE GENOME SHOTGUN SEQUENCE"/>
    <property type="match status" value="1"/>
</dbReference>
<dbReference type="GO" id="GO:0080164">
    <property type="term" value="P:regulation of nitric oxide metabolic process"/>
    <property type="evidence" value="ECO:0007669"/>
    <property type="project" value="TreeGrafter"/>
</dbReference>
<gene>
    <name evidence="5" type="ORF">CVV64_14845</name>
</gene>
<sequence>MFSPKGLTEMKTRLYTKIILLALSILATGILPAQSMTSEFKNPIQYSISDFSNSYADTIQMFMTTDRFFVLGARKINMNRLFLPSNLMKEKKRFLENLRGGKIIEPRFEYLAAGSPMKYARINLNMIRSLLAMPEPVNPLSMALRKLYRIKIAATTKKATFLAHWTFEHCLENKSGEDTEQNSIRESAFWKGIYPLFRQSDSETLSKAQRWLDSLISRSSTSTDNRVDNSRENNETTLDYREMTSRIHGICRSLGMKNVKVIHRDVMASRISVSPMSRKVSIRKDARFSQDAVKRLAIHEIGVHMTRAVNGSRMLPGLGILTQGSDPVTEEGMAKYMERVMGVNEEGRDHKFLLLYLASRIGREMTFSELFGWLKERLTAFVQPGKLNEEAFAMSVRLRRGIASGLAKGIYPKDGAYFQGYSEILDLLGDPHTALNRENSKKTIALLLSGKWSQEELQIAGEMKKSAPDQYQSALIGPELIEKMIRKLNCP</sequence>
<proteinExistence type="predicted"/>
<reference evidence="5 6" key="1">
    <citation type="journal article" date="2017" name="ISME J.">
        <title>Potential for microbial H2 and metal transformations associated with novel bacteria and archaea in deep terrestrial subsurface sediments.</title>
        <authorList>
            <person name="Hernsdorf A.W."/>
            <person name="Amano Y."/>
            <person name="Miyakawa K."/>
            <person name="Ise K."/>
            <person name="Suzuki Y."/>
            <person name="Anantharaman K."/>
            <person name="Probst A."/>
            <person name="Burstein D."/>
            <person name="Thomas B.C."/>
            <person name="Banfield J.F."/>
        </authorList>
    </citation>
    <scope>NUCLEOTIDE SEQUENCE [LARGE SCALE GENOMIC DNA]</scope>
    <source>
        <strain evidence="5">HGW-Wallbacteria-1</strain>
    </source>
</reference>
<dbReference type="EMBL" id="PGXC01000020">
    <property type="protein sequence ID" value="PKK89339.1"/>
    <property type="molecule type" value="Genomic_DNA"/>
</dbReference>
<dbReference type="PANTHER" id="PTHR31817">
    <property type="match status" value="1"/>
</dbReference>
<organism evidence="5 6">
    <name type="scientific">Candidatus Wallbacteria bacterium HGW-Wallbacteria-1</name>
    <dbReference type="NCBI Taxonomy" id="2013854"/>
    <lineage>
        <taxon>Bacteria</taxon>
        <taxon>Candidatus Walliibacteriota</taxon>
    </lineage>
</organism>
<dbReference type="GO" id="GO:0008237">
    <property type="term" value="F:metallopeptidase activity"/>
    <property type="evidence" value="ECO:0007669"/>
    <property type="project" value="UniProtKB-KW"/>
</dbReference>
<evidence type="ECO:0000256" key="4">
    <source>
        <dbReference type="ARBA" id="ARBA00023049"/>
    </source>
</evidence>
<comment type="caution">
    <text evidence="5">The sequence shown here is derived from an EMBL/GenBank/DDBJ whole genome shotgun (WGS) entry which is preliminary data.</text>
</comment>
<dbReference type="AlphaFoldDB" id="A0A2N1PLY5"/>
<evidence type="ECO:0008006" key="7">
    <source>
        <dbReference type="Google" id="ProtNLM"/>
    </source>
</evidence>
<name>A0A2N1PLY5_9BACT</name>
<dbReference type="Proteomes" id="UP000233256">
    <property type="component" value="Unassembled WGS sequence"/>
</dbReference>
<dbReference type="SMART" id="SM01154">
    <property type="entry name" value="DUF1704"/>
    <property type="match status" value="1"/>
</dbReference>
<evidence type="ECO:0000313" key="5">
    <source>
        <dbReference type="EMBL" id="PKK89339.1"/>
    </source>
</evidence>
<evidence type="ECO:0000256" key="3">
    <source>
        <dbReference type="ARBA" id="ARBA00022801"/>
    </source>
</evidence>
<evidence type="ECO:0000256" key="2">
    <source>
        <dbReference type="ARBA" id="ARBA00022670"/>
    </source>
</evidence>